<evidence type="ECO:0000313" key="11">
    <source>
        <dbReference type="EMBL" id="KXA12474.1"/>
    </source>
</evidence>
<feature type="transmembrane region" description="Helical" evidence="10">
    <location>
        <begin position="287"/>
        <end position="303"/>
    </location>
</feature>
<evidence type="ECO:0000256" key="5">
    <source>
        <dbReference type="ARBA" id="ARBA00022692"/>
    </source>
</evidence>
<evidence type="ECO:0000256" key="4">
    <source>
        <dbReference type="ARBA" id="ARBA00022538"/>
    </source>
</evidence>
<keyword evidence="7 10" id="KW-1133">Transmembrane helix</keyword>
<comment type="subcellular location">
    <subcellularLocation>
        <location evidence="1">Cell membrane</location>
        <topology evidence="1">Multi-pass membrane protein</topology>
    </subcellularLocation>
</comment>
<dbReference type="InterPro" id="IPR004772">
    <property type="entry name" value="TrkH"/>
</dbReference>
<dbReference type="InterPro" id="IPR003445">
    <property type="entry name" value="Cat_transpt"/>
</dbReference>
<dbReference type="GO" id="GO:0005886">
    <property type="term" value="C:plasma membrane"/>
    <property type="evidence" value="ECO:0007669"/>
    <property type="project" value="UniProtKB-SubCell"/>
</dbReference>
<dbReference type="STRING" id="134605.HMPREF3206_01760"/>
<feature type="transmembrane region" description="Helical" evidence="10">
    <location>
        <begin position="189"/>
        <end position="208"/>
    </location>
</feature>
<dbReference type="PANTHER" id="PTHR32024">
    <property type="entry name" value="TRK SYSTEM POTASSIUM UPTAKE PROTEIN TRKG-RELATED"/>
    <property type="match status" value="1"/>
</dbReference>
<feature type="transmembrane region" description="Helical" evidence="10">
    <location>
        <begin position="75"/>
        <end position="98"/>
    </location>
</feature>
<dbReference type="NCBIfam" id="TIGR00933">
    <property type="entry name" value="2a38"/>
    <property type="match status" value="1"/>
</dbReference>
<gene>
    <name evidence="11" type="ORF">HMPREF3206_01760</name>
</gene>
<accession>A0A133N877</accession>
<proteinExistence type="predicted"/>
<keyword evidence="6" id="KW-0630">Potassium</keyword>
<evidence type="ECO:0000256" key="6">
    <source>
        <dbReference type="ARBA" id="ARBA00022958"/>
    </source>
</evidence>
<feature type="transmembrane region" description="Helical" evidence="10">
    <location>
        <begin position="378"/>
        <end position="399"/>
    </location>
</feature>
<dbReference type="PATRIC" id="fig|134605.3.peg.1741"/>
<evidence type="ECO:0000256" key="3">
    <source>
        <dbReference type="ARBA" id="ARBA00022475"/>
    </source>
</evidence>
<feature type="transmembrane region" description="Helical" evidence="10">
    <location>
        <begin position="157"/>
        <end position="177"/>
    </location>
</feature>
<keyword evidence="9 10" id="KW-0472">Membrane</keyword>
<feature type="transmembrane region" description="Helical" evidence="10">
    <location>
        <begin position="349"/>
        <end position="369"/>
    </location>
</feature>
<evidence type="ECO:0000256" key="1">
    <source>
        <dbReference type="ARBA" id="ARBA00004651"/>
    </source>
</evidence>
<organism evidence="11 12">
    <name type="scientific">Fusobacterium equinum</name>
    <dbReference type="NCBI Taxonomy" id="134605"/>
    <lineage>
        <taxon>Bacteria</taxon>
        <taxon>Fusobacteriati</taxon>
        <taxon>Fusobacteriota</taxon>
        <taxon>Fusobacteriia</taxon>
        <taxon>Fusobacteriales</taxon>
        <taxon>Fusobacteriaceae</taxon>
        <taxon>Fusobacterium</taxon>
    </lineage>
</organism>
<evidence type="ECO:0000256" key="7">
    <source>
        <dbReference type="ARBA" id="ARBA00022989"/>
    </source>
</evidence>
<name>A0A133N877_9FUSO</name>
<feature type="transmembrane region" description="Helical" evidence="10">
    <location>
        <begin position="125"/>
        <end position="145"/>
    </location>
</feature>
<evidence type="ECO:0000313" key="12">
    <source>
        <dbReference type="Proteomes" id="UP000070617"/>
    </source>
</evidence>
<dbReference type="EMBL" id="LRPX01000099">
    <property type="protein sequence ID" value="KXA12474.1"/>
    <property type="molecule type" value="Genomic_DNA"/>
</dbReference>
<evidence type="ECO:0000256" key="9">
    <source>
        <dbReference type="ARBA" id="ARBA00023136"/>
    </source>
</evidence>
<dbReference type="GO" id="GO:0015379">
    <property type="term" value="F:potassium:chloride symporter activity"/>
    <property type="evidence" value="ECO:0007669"/>
    <property type="project" value="InterPro"/>
</dbReference>
<keyword evidence="3" id="KW-1003">Cell membrane</keyword>
<evidence type="ECO:0000256" key="8">
    <source>
        <dbReference type="ARBA" id="ARBA00023065"/>
    </source>
</evidence>
<evidence type="ECO:0000256" key="2">
    <source>
        <dbReference type="ARBA" id="ARBA00022448"/>
    </source>
</evidence>
<dbReference type="AlphaFoldDB" id="A0A133N877"/>
<keyword evidence="8" id="KW-0406">Ion transport</keyword>
<feature type="transmembrane region" description="Helical" evidence="10">
    <location>
        <begin position="310"/>
        <end position="329"/>
    </location>
</feature>
<keyword evidence="5 10" id="KW-0812">Transmembrane</keyword>
<protein>
    <submittedName>
        <fullName evidence="11">Potassium uptake protein, TrkH family</fullName>
    </submittedName>
</protein>
<keyword evidence="4" id="KW-0633">Potassium transport</keyword>
<dbReference type="Proteomes" id="UP000070617">
    <property type="component" value="Unassembled WGS sequence"/>
</dbReference>
<reference evidence="12" key="1">
    <citation type="submission" date="2016-01" db="EMBL/GenBank/DDBJ databases">
        <authorList>
            <person name="Mitreva M."/>
            <person name="Pepin K.H."/>
            <person name="Mihindukulasuriya K.A."/>
            <person name="Fulton R."/>
            <person name="Fronick C."/>
            <person name="O'Laughlin M."/>
            <person name="Miner T."/>
            <person name="Herter B."/>
            <person name="Rosa B.A."/>
            <person name="Cordes M."/>
            <person name="Tomlinson C."/>
            <person name="Wollam A."/>
            <person name="Palsikar V.B."/>
            <person name="Mardis E.R."/>
            <person name="Wilson R.K."/>
        </authorList>
    </citation>
    <scope>NUCLEOTIDE SEQUENCE [LARGE SCALE GENOMIC DNA]</scope>
    <source>
        <strain evidence="12">CMW8396</strain>
    </source>
</reference>
<feature type="transmembrane region" description="Helical" evidence="10">
    <location>
        <begin position="228"/>
        <end position="247"/>
    </location>
</feature>
<evidence type="ECO:0000256" key="10">
    <source>
        <dbReference type="SAM" id="Phobius"/>
    </source>
</evidence>
<feature type="transmembrane region" description="Helical" evidence="10">
    <location>
        <begin position="14"/>
        <end position="35"/>
    </location>
</feature>
<comment type="caution">
    <text evidence="11">The sequence shown here is derived from an EMBL/GenBank/DDBJ whole genome shotgun (WGS) entry which is preliminary data.</text>
</comment>
<sequence>MKRDKKQMSPSRKLILGFLLVIIVGVFLLMLPFSLKEGKSLSPLEALFTVVSAVCVTGLSVVDVAEVFSPVGDAILIAFIQIGGLGVMTFSSIVFLLAGQKMTLYTRILLKEERNANSVGEILNFVRLMLLTVFIIESIGAVILMHEFRKIMPYEQAVYYGIFHSISAFCNAGFSLFSNNLENFRGNPVISLTISYLIILGGMGFAIINSFIMMIRKGVSRFTLTSKLAIQISMILTFGGAILFFLLEFSNSATLFPLPWSEKIIASIFQSVTLRTAGFNTIPLSNLRSATVFMACIWMLIGASPGSTGGGIKTTTLGVILFYVIGIIRGKEHVEIFNRRLDWDVMNKALALLVVSLSYIALVILLLLVIEPFSMEKIVFEVVSAFGTVGLTMGITPYLTVTSKLLIIVTMFIGRLGPMTIALALGEKKKKARVQYPKEDILIG</sequence>
<dbReference type="RefSeq" id="WP_060793950.1">
    <property type="nucleotide sequence ID" value="NZ_KQ956575.1"/>
</dbReference>
<keyword evidence="2" id="KW-0813">Transport</keyword>
<dbReference type="Pfam" id="PF02386">
    <property type="entry name" value="TrkH"/>
    <property type="match status" value="1"/>
</dbReference>
<keyword evidence="12" id="KW-1185">Reference proteome</keyword>
<dbReference type="PANTHER" id="PTHR32024:SF1">
    <property type="entry name" value="KTR SYSTEM POTASSIUM UPTAKE PROTEIN B"/>
    <property type="match status" value="1"/>
</dbReference>